<dbReference type="OrthoDB" id="5244113at2"/>
<dbReference type="SUPFAM" id="SSF46565">
    <property type="entry name" value="Chaperone J-domain"/>
    <property type="match status" value="1"/>
</dbReference>
<evidence type="ECO:0000259" key="1">
    <source>
        <dbReference type="PROSITE" id="PS50076"/>
    </source>
</evidence>
<dbReference type="RefSeq" id="WP_039741754.1">
    <property type="nucleotide sequence ID" value="NZ_CP009788.1"/>
</dbReference>
<dbReference type="EMBL" id="CP009788">
    <property type="protein sequence ID" value="AJE03185.1"/>
    <property type="molecule type" value="Genomic_DNA"/>
</dbReference>
<dbReference type="STRING" id="345632.GPICK_07280"/>
<dbReference type="Proteomes" id="UP000057609">
    <property type="component" value="Chromosome"/>
</dbReference>
<reference evidence="2 3" key="1">
    <citation type="journal article" date="2015" name="Genome Announc.">
        <title>Complete Genome of Geobacter pickeringii G13T, a Metal-Reducing Isolate from Sedimentary Kaolin Deposits.</title>
        <authorList>
            <person name="Badalamenti J.P."/>
            <person name="Bond D.R."/>
        </authorList>
    </citation>
    <scope>NUCLEOTIDE SEQUENCE [LARGE SCALE GENOMIC DNA]</scope>
    <source>
        <strain evidence="2 3">G13</strain>
    </source>
</reference>
<dbReference type="InterPro" id="IPR036869">
    <property type="entry name" value="J_dom_sf"/>
</dbReference>
<organism evidence="2 3">
    <name type="scientific">Geobacter pickeringii</name>
    <dbReference type="NCBI Taxonomy" id="345632"/>
    <lineage>
        <taxon>Bacteria</taxon>
        <taxon>Pseudomonadati</taxon>
        <taxon>Thermodesulfobacteriota</taxon>
        <taxon>Desulfuromonadia</taxon>
        <taxon>Geobacterales</taxon>
        <taxon>Geobacteraceae</taxon>
        <taxon>Geobacter</taxon>
    </lineage>
</organism>
<dbReference type="Pfam" id="PF00226">
    <property type="entry name" value="DnaJ"/>
    <property type="match status" value="1"/>
</dbReference>
<dbReference type="KEGG" id="gpi:GPICK_07280"/>
<feature type="domain" description="J" evidence="1">
    <location>
        <begin position="8"/>
        <end position="79"/>
    </location>
</feature>
<dbReference type="SMART" id="SM00271">
    <property type="entry name" value="DnaJ"/>
    <property type="match status" value="1"/>
</dbReference>
<dbReference type="Gene3D" id="1.10.287.110">
    <property type="entry name" value="DnaJ domain"/>
    <property type="match status" value="1"/>
</dbReference>
<keyword evidence="3" id="KW-1185">Reference proteome</keyword>
<protein>
    <submittedName>
        <fullName evidence="2">Molecular chaperone DnaJ</fullName>
    </submittedName>
</protein>
<dbReference type="AlphaFoldDB" id="A0A0B5BF76"/>
<gene>
    <name evidence="2" type="ORF">GPICK_07280</name>
</gene>
<name>A0A0B5BF76_9BACT</name>
<sequence>MTYPDLMKALEIFGLTDRVTLREIKRRHRELVKRCHPDAGAAADSTEIRLINAAYRLLVDYAENYRFSFSEEEFYEQNPEERLRMQFEGTPLWNVR</sequence>
<dbReference type="PROSITE" id="PS50076">
    <property type="entry name" value="DNAJ_2"/>
    <property type="match status" value="1"/>
</dbReference>
<evidence type="ECO:0000313" key="2">
    <source>
        <dbReference type="EMBL" id="AJE03185.1"/>
    </source>
</evidence>
<dbReference type="InterPro" id="IPR001623">
    <property type="entry name" value="DnaJ_domain"/>
</dbReference>
<dbReference type="CDD" id="cd06257">
    <property type="entry name" value="DnaJ"/>
    <property type="match status" value="1"/>
</dbReference>
<evidence type="ECO:0000313" key="3">
    <source>
        <dbReference type="Proteomes" id="UP000057609"/>
    </source>
</evidence>
<proteinExistence type="predicted"/>
<accession>A0A0B5BF76</accession>
<dbReference type="HOGENOM" id="CLU_177536_0_0_7"/>